<proteinExistence type="predicted"/>
<evidence type="ECO:0000313" key="3">
    <source>
        <dbReference type="Proteomes" id="UP000702425"/>
    </source>
</evidence>
<sequence length="59" mass="6556">MKIITAGKNLKPYQGLKHSSHSIQSWGSAIAGKNLKPYQGLKRPFLPRKPSAKIKPEKT</sequence>
<feature type="region of interest" description="Disordered" evidence="1">
    <location>
        <begin position="39"/>
        <end position="59"/>
    </location>
</feature>
<protein>
    <submittedName>
        <fullName evidence="2">Uncharacterized protein</fullName>
    </submittedName>
</protein>
<gene>
    <name evidence="2" type="ORF">E5S67_05963</name>
</gene>
<dbReference type="Proteomes" id="UP000702425">
    <property type="component" value="Unassembled WGS sequence"/>
</dbReference>
<accession>A0ABX2D7Q2</accession>
<comment type="caution">
    <text evidence="2">The sequence shown here is derived from an EMBL/GenBank/DDBJ whole genome shotgun (WGS) entry which is preliminary data.</text>
</comment>
<reference evidence="2 3" key="1">
    <citation type="journal article" date="2020" name="Sci. Rep.">
        <title>A novel cyanobacterial geosmin producer, revising GeoA distribution and dispersion patterns in Bacteria.</title>
        <authorList>
            <person name="Churro C."/>
            <person name="Semedo-Aguiar A.P."/>
            <person name="Silva A.D."/>
            <person name="Pereira-Leal J.B."/>
            <person name="Leite R.B."/>
        </authorList>
    </citation>
    <scope>NUCLEOTIDE SEQUENCE [LARGE SCALE GENOMIC DNA]</scope>
    <source>
        <strain evidence="2 3">IPMA8</strain>
    </source>
</reference>
<keyword evidence="3" id="KW-1185">Reference proteome</keyword>
<evidence type="ECO:0000256" key="1">
    <source>
        <dbReference type="SAM" id="MobiDB-lite"/>
    </source>
</evidence>
<name>A0ABX2D7Q2_9CYAN</name>
<organism evidence="2 3">
    <name type="scientific">Microcoleus asticus IPMA8</name>
    <dbReference type="NCBI Taxonomy" id="2563858"/>
    <lineage>
        <taxon>Bacteria</taxon>
        <taxon>Bacillati</taxon>
        <taxon>Cyanobacteriota</taxon>
        <taxon>Cyanophyceae</taxon>
        <taxon>Oscillatoriophycideae</taxon>
        <taxon>Oscillatoriales</taxon>
        <taxon>Microcoleaceae</taxon>
        <taxon>Microcoleus</taxon>
        <taxon>Microcoleus asticus</taxon>
    </lineage>
</organism>
<dbReference type="EMBL" id="SRRZ01000187">
    <property type="protein sequence ID" value="NQE38178.1"/>
    <property type="molecule type" value="Genomic_DNA"/>
</dbReference>
<evidence type="ECO:0000313" key="2">
    <source>
        <dbReference type="EMBL" id="NQE38178.1"/>
    </source>
</evidence>